<name>A0A5R9EUW7_9BACL</name>
<sequence>MDSFTEIWKPAVVFQSSPYVQAYLKKNYEKNKLSEPESKSYDNCYPFIYYLEHGRKYYQHASIAEMELKPVLLFYGMVQLLKACLLTVDPEYPNETTVLAHGVTSRKRKKRNYVFLQDEVKGQKNGLFEYFSRKLFHVKQSEGEKYRMEMLLKRIPELNDLFYTLFSRNTSFILEPAGRNDYKVSSSIIDSLKMTHERFIDFLLSQEVSSLCKIENKTDYFHLTFEKPIANDCPPFYQDFNGNCFLPGEREGYLELHEVMSHYLILYNLSMICRYETEWWGDLFHSFASYDLSFITRFLEVTAYKIPYLLLKFLTENAED</sequence>
<gene>
    <name evidence="1" type="ORF">FCL54_22625</name>
</gene>
<reference evidence="1 2" key="1">
    <citation type="submission" date="2019-04" db="EMBL/GenBank/DDBJ databases">
        <title>Bacillus caeni sp. nov., a bacterium isolated from mangrove sediment.</title>
        <authorList>
            <person name="Huang H."/>
            <person name="Mo K."/>
            <person name="Hu Y."/>
        </authorList>
    </citation>
    <scope>NUCLEOTIDE SEQUENCE [LARGE SCALE GENOMIC DNA]</scope>
    <source>
        <strain evidence="1 2">HB172195</strain>
    </source>
</reference>
<organism evidence="1 2">
    <name type="scientific">Exobacillus caeni</name>
    <dbReference type="NCBI Taxonomy" id="2574798"/>
    <lineage>
        <taxon>Bacteria</taxon>
        <taxon>Bacillati</taxon>
        <taxon>Bacillota</taxon>
        <taxon>Bacilli</taxon>
        <taxon>Bacillales</taxon>
        <taxon>Guptibacillaceae</taxon>
        <taxon>Exobacillus</taxon>
    </lineage>
</organism>
<dbReference type="Pfam" id="PF14175">
    <property type="entry name" value="YaaC"/>
    <property type="match status" value="1"/>
</dbReference>
<protein>
    <recommendedName>
        <fullName evidence="3">YaaC</fullName>
    </recommendedName>
</protein>
<accession>A0A5R9EUW7</accession>
<evidence type="ECO:0000313" key="2">
    <source>
        <dbReference type="Proteomes" id="UP000308230"/>
    </source>
</evidence>
<dbReference type="RefSeq" id="WP_138129576.1">
    <property type="nucleotide sequence ID" value="NZ_SWLG01000032.1"/>
</dbReference>
<comment type="caution">
    <text evidence="1">The sequence shown here is derived from an EMBL/GenBank/DDBJ whole genome shotgun (WGS) entry which is preliminary data.</text>
</comment>
<proteinExistence type="predicted"/>
<keyword evidence="2" id="KW-1185">Reference proteome</keyword>
<dbReference type="OrthoDB" id="2380109at2"/>
<dbReference type="EMBL" id="SWLG01000032">
    <property type="protein sequence ID" value="TLS35002.1"/>
    <property type="molecule type" value="Genomic_DNA"/>
</dbReference>
<evidence type="ECO:0008006" key="3">
    <source>
        <dbReference type="Google" id="ProtNLM"/>
    </source>
</evidence>
<dbReference type="Proteomes" id="UP000308230">
    <property type="component" value="Unassembled WGS sequence"/>
</dbReference>
<evidence type="ECO:0000313" key="1">
    <source>
        <dbReference type="EMBL" id="TLS35002.1"/>
    </source>
</evidence>
<dbReference type="InterPro" id="IPR026988">
    <property type="entry name" value="YaaC-like"/>
</dbReference>
<dbReference type="AlphaFoldDB" id="A0A5R9EUW7"/>